<dbReference type="EMBL" id="BMAU01021255">
    <property type="protein sequence ID" value="GFY05580.1"/>
    <property type="molecule type" value="Genomic_DNA"/>
</dbReference>
<evidence type="ECO:0000313" key="1">
    <source>
        <dbReference type="EMBL" id="GFY05580.1"/>
    </source>
</evidence>
<accession>A0A8X6S6J6</accession>
<gene>
    <name evidence="1" type="ORF">TNCV_4402471</name>
</gene>
<proteinExistence type="predicted"/>
<reference evidence="1" key="1">
    <citation type="submission" date="2020-08" db="EMBL/GenBank/DDBJ databases">
        <title>Multicomponent nature underlies the extraordinary mechanical properties of spider dragline silk.</title>
        <authorList>
            <person name="Kono N."/>
            <person name="Nakamura H."/>
            <person name="Mori M."/>
            <person name="Yoshida Y."/>
            <person name="Ohtoshi R."/>
            <person name="Malay A.D."/>
            <person name="Moran D.A.P."/>
            <person name="Tomita M."/>
            <person name="Numata K."/>
            <person name="Arakawa K."/>
        </authorList>
    </citation>
    <scope>NUCLEOTIDE SEQUENCE</scope>
</reference>
<name>A0A8X6S6J6_TRICX</name>
<protein>
    <submittedName>
        <fullName evidence="1">Uncharacterized protein</fullName>
    </submittedName>
</protein>
<sequence>MKGRRLYLPGNVDDLVRQLEQIWTRTRGSTSGQGSLVVKVSDRGWHVTSSSPVVIKARHVGERSTSSLSRAQRSSRWCSMVVRREECQFSCHPRHLTMVKS</sequence>
<keyword evidence="2" id="KW-1185">Reference proteome</keyword>
<evidence type="ECO:0000313" key="2">
    <source>
        <dbReference type="Proteomes" id="UP000887159"/>
    </source>
</evidence>
<dbReference type="AlphaFoldDB" id="A0A8X6S6J6"/>
<dbReference type="Proteomes" id="UP000887159">
    <property type="component" value="Unassembled WGS sequence"/>
</dbReference>
<comment type="caution">
    <text evidence="1">The sequence shown here is derived from an EMBL/GenBank/DDBJ whole genome shotgun (WGS) entry which is preliminary data.</text>
</comment>
<organism evidence="1 2">
    <name type="scientific">Trichonephila clavipes</name>
    <name type="common">Golden silk orbweaver</name>
    <name type="synonym">Nephila clavipes</name>
    <dbReference type="NCBI Taxonomy" id="2585209"/>
    <lineage>
        <taxon>Eukaryota</taxon>
        <taxon>Metazoa</taxon>
        <taxon>Ecdysozoa</taxon>
        <taxon>Arthropoda</taxon>
        <taxon>Chelicerata</taxon>
        <taxon>Arachnida</taxon>
        <taxon>Araneae</taxon>
        <taxon>Araneomorphae</taxon>
        <taxon>Entelegynae</taxon>
        <taxon>Araneoidea</taxon>
        <taxon>Nephilidae</taxon>
        <taxon>Trichonephila</taxon>
    </lineage>
</organism>